<keyword evidence="13 21" id="KW-0472">Membrane</keyword>
<dbReference type="CDD" id="cd14066">
    <property type="entry name" value="STKc_IRAK"/>
    <property type="match status" value="1"/>
</dbReference>
<dbReference type="PANTHER" id="PTHR32444">
    <property type="entry name" value="BULB-TYPE LECTIN DOMAIN-CONTAINING PROTEIN"/>
    <property type="match status" value="1"/>
</dbReference>
<protein>
    <recommendedName>
        <fullName evidence="19">Receptor-like serine/threonine-protein kinase</fullName>
        <ecNumber evidence="19">2.7.11.1</ecNumber>
    </recommendedName>
</protein>
<evidence type="ECO:0000259" key="25">
    <source>
        <dbReference type="PROSITE" id="PS50927"/>
    </source>
</evidence>
<dbReference type="Pfam" id="PF01453">
    <property type="entry name" value="B_lectin"/>
    <property type="match status" value="1"/>
</dbReference>
<dbReference type="Gene3D" id="3.30.200.20">
    <property type="entry name" value="Phosphorylase Kinase, domain 1"/>
    <property type="match status" value="1"/>
</dbReference>
<comment type="catalytic activity">
    <reaction evidence="17 19">
        <text>L-threonyl-[protein] + ATP = O-phospho-L-threonyl-[protein] + ADP + H(+)</text>
        <dbReference type="Rhea" id="RHEA:46608"/>
        <dbReference type="Rhea" id="RHEA-COMP:11060"/>
        <dbReference type="Rhea" id="RHEA-COMP:11605"/>
        <dbReference type="ChEBI" id="CHEBI:15378"/>
        <dbReference type="ChEBI" id="CHEBI:30013"/>
        <dbReference type="ChEBI" id="CHEBI:30616"/>
        <dbReference type="ChEBI" id="CHEBI:61977"/>
        <dbReference type="ChEBI" id="CHEBI:456216"/>
        <dbReference type="EC" id="2.7.11.1"/>
    </reaction>
</comment>
<keyword evidence="7 22" id="KW-0732">Signal</keyword>
<dbReference type="InterPro" id="IPR000719">
    <property type="entry name" value="Prot_kinase_dom"/>
</dbReference>
<evidence type="ECO:0000259" key="26">
    <source>
        <dbReference type="PROSITE" id="PS50948"/>
    </source>
</evidence>
<dbReference type="SMART" id="SM00220">
    <property type="entry name" value="S_TKc"/>
    <property type="match status" value="1"/>
</dbReference>
<dbReference type="PROSITE" id="PS50026">
    <property type="entry name" value="EGF_3"/>
    <property type="match status" value="1"/>
</dbReference>
<dbReference type="GO" id="GO:0005886">
    <property type="term" value="C:plasma membrane"/>
    <property type="evidence" value="ECO:0007669"/>
    <property type="project" value="UniProtKB-SubCell"/>
</dbReference>
<dbReference type="InterPro" id="IPR001480">
    <property type="entry name" value="Bulb-type_lectin_dom"/>
</dbReference>
<dbReference type="FunFam" id="1.10.510.10:FF:000060">
    <property type="entry name" value="G-type lectin S-receptor-like serine/threonine-protein kinase"/>
    <property type="match status" value="1"/>
</dbReference>
<sequence length="812" mass="91417">MDTFRIVLVLCLEVFLAVFCVVQSQLITDGMTLVSEGGTFELGFFSPGSSKKRYLGVWYKNIPIQTVVWVANRNNPINDSSGILTLNSTGNLVLSQNDTVVWSTTSLTKPESPEALLLDSGNLVVRDKKDPNPEAFLWQGFDYPGDTFLPGMKFGWDLRTGLNRHMRAWKSPDDPATGDFSWGMVLYDYPDAYMMWGDQRFYRAGPWNGLRPTGSPQLKENPLFHFEFVQNKDEVYFMYSLKNKSVISRQVLNQTIKARQRFVWLEDDQVWRVYASVPLDLCDSYDLCGAYGICDISGSPVCQCLEGFKPQSPEAWESMDWSKGCVRKKPLRCEDKLKDGFVKFGGLKLPDTEHSWLNESMNLQQCREKCLNNCSCMAYTNSNISGEGSGCALWFGDLIDMRQFSAGGQDLYVRLSASELEAGVNRKKVGILVALIVTVFIVTFTAALILGWLYTQKGSKRKGDHSIRVDRDESQVDDDMDLPFFDLLSIAAATCNFSTDKKIGEGGFGPVYKGKLKDEIEIAVKRLSANSGQGINEFKNEVKLIAKLQHRNLVRLLGCCLQGEEKMLVYEYMPNGSLDSFIFDENNGKLLDWSKRFQIILGIAKGLIYLHQDSRLRIIHRDLKASNILLDKEMNPKISDFGMARIFGDQNEVNTKRIVGTYGYMAPEYATDGLFSVKSDVFSFGVLVLEIISGRRSRGYYNPNHSHNLIGHAWKLWKEGKPEELIDSSLQDSGSLSQILHCVHVSLLCVQQHAEDRPGMSCALLMFLSEIELPDPKQPGYFGITSAQAYSFAGKQELSSTNEITITLLEPR</sequence>
<evidence type="ECO:0000256" key="11">
    <source>
        <dbReference type="ARBA" id="ARBA00022840"/>
    </source>
</evidence>
<evidence type="ECO:0000256" key="21">
    <source>
        <dbReference type="SAM" id="Phobius"/>
    </source>
</evidence>
<evidence type="ECO:0000256" key="13">
    <source>
        <dbReference type="ARBA" id="ARBA00023136"/>
    </source>
</evidence>
<dbReference type="FunFam" id="2.90.10.10:FF:000001">
    <property type="entry name" value="G-type lectin S-receptor-like serine/threonine-protein kinase"/>
    <property type="match status" value="1"/>
</dbReference>
<dbReference type="InterPro" id="IPR000742">
    <property type="entry name" value="EGF"/>
</dbReference>
<evidence type="ECO:0000256" key="15">
    <source>
        <dbReference type="ARBA" id="ARBA00023170"/>
    </source>
</evidence>
<dbReference type="InterPro" id="IPR036426">
    <property type="entry name" value="Bulb-type_lectin_dom_sf"/>
</dbReference>
<dbReference type="InterPro" id="IPR000858">
    <property type="entry name" value="S_locus_glycoprot_dom"/>
</dbReference>
<dbReference type="PROSITE" id="PS50011">
    <property type="entry name" value="PROTEIN_KINASE_DOM"/>
    <property type="match status" value="1"/>
</dbReference>
<dbReference type="InterPro" id="IPR003609">
    <property type="entry name" value="Pan_app"/>
</dbReference>
<evidence type="ECO:0000313" key="28">
    <source>
        <dbReference type="Proteomes" id="UP001293593"/>
    </source>
</evidence>
<dbReference type="EMBL" id="JAWXYG010000001">
    <property type="protein sequence ID" value="KAK4286019.1"/>
    <property type="molecule type" value="Genomic_DNA"/>
</dbReference>
<dbReference type="EC" id="2.7.11.1" evidence="19"/>
<dbReference type="SUPFAM" id="SSF51110">
    <property type="entry name" value="alpha-D-mannose-specific plant lectins"/>
    <property type="match status" value="1"/>
</dbReference>
<evidence type="ECO:0000256" key="3">
    <source>
        <dbReference type="ARBA" id="ARBA00022527"/>
    </source>
</evidence>
<dbReference type="FunFam" id="3.50.4.10:FF:000002">
    <property type="entry name" value="G-type lectin S-receptor-like serine/threonine-protein kinase"/>
    <property type="match status" value="1"/>
</dbReference>
<dbReference type="Pfam" id="PF08276">
    <property type="entry name" value="PAN_2"/>
    <property type="match status" value="1"/>
</dbReference>
<dbReference type="SMART" id="SM00108">
    <property type="entry name" value="B_lectin"/>
    <property type="match status" value="1"/>
</dbReference>
<evidence type="ECO:0000256" key="7">
    <source>
        <dbReference type="ARBA" id="ARBA00022729"/>
    </source>
</evidence>
<dbReference type="PROSITE" id="PS50927">
    <property type="entry name" value="BULB_LECTIN"/>
    <property type="match status" value="1"/>
</dbReference>
<evidence type="ECO:0000256" key="6">
    <source>
        <dbReference type="ARBA" id="ARBA00022692"/>
    </source>
</evidence>
<dbReference type="GO" id="GO:0004674">
    <property type="term" value="F:protein serine/threonine kinase activity"/>
    <property type="evidence" value="ECO:0007669"/>
    <property type="project" value="UniProtKB-KW"/>
</dbReference>
<feature type="domain" description="EGF-like" evidence="24">
    <location>
        <begin position="278"/>
        <end position="314"/>
    </location>
</feature>
<dbReference type="Gene3D" id="2.90.10.10">
    <property type="entry name" value="Bulb-type lectin domain"/>
    <property type="match status" value="1"/>
</dbReference>
<keyword evidence="15" id="KW-0675">Receptor</keyword>
<comment type="catalytic activity">
    <reaction evidence="18 19">
        <text>L-seryl-[protein] + ATP = O-phospho-L-seryl-[protein] + ADP + H(+)</text>
        <dbReference type="Rhea" id="RHEA:17989"/>
        <dbReference type="Rhea" id="RHEA-COMP:9863"/>
        <dbReference type="Rhea" id="RHEA-COMP:11604"/>
        <dbReference type="ChEBI" id="CHEBI:15378"/>
        <dbReference type="ChEBI" id="CHEBI:29999"/>
        <dbReference type="ChEBI" id="CHEBI:30616"/>
        <dbReference type="ChEBI" id="CHEBI:83421"/>
        <dbReference type="ChEBI" id="CHEBI:456216"/>
        <dbReference type="EC" id="2.7.11.1"/>
    </reaction>
</comment>
<accession>A0AAE1NBB6</accession>
<organism evidence="27 28">
    <name type="scientific">Acacia crassicarpa</name>
    <name type="common">northern wattle</name>
    <dbReference type="NCBI Taxonomy" id="499986"/>
    <lineage>
        <taxon>Eukaryota</taxon>
        <taxon>Viridiplantae</taxon>
        <taxon>Streptophyta</taxon>
        <taxon>Embryophyta</taxon>
        <taxon>Tracheophyta</taxon>
        <taxon>Spermatophyta</taxon>
        <taxon>Magnoliopsida</taxon>
        <taxon>eudicotyledons</taxon>
        <taxon>Gunneridae</taxon>
        <taxon>Pentapetalae</taxon>
        <taxon>rosids</taxon>
        <taxon>fabids</taxon>
        <taxon>Fabales</taxon>
        <taxon>Fabaceae</taxon>
        <taxon>Caesalpinioideae</taxon>
        <taxon>mimosoid clade</taxon>
        <taxon>Acacieae</taxon>
        <taxon>Acacia</taxon>
    </lineage>
</organism>
<evidence type="ECO:0000256" key="12">
    <source>
        <dbReference type="ARBA" id="ARBA00022989"/>
    </source>
</evidence>
<evidence type="ECO:0000256" key="4">
    <source>
        <dbReference type="ARBA" id="ARBA00022553"/>
    </source>
</evidence>
<comment type="subcellular location">
    <subcellularLocation>
        <location evidence="1">Cell membrane</location>
        <topology evidence="1">Single-pass type I membrane protein</topology>
    </subcellularLocation>
</comment>
<comment type="similarity">
    <text evidence="19">Belongs to the protein kinase superfamily. Ser/Thr protein kinase family.</text>
</comment>
<feature type="transmembrane region" description="Helical" evidence="21">
    <location>
        <begin position="429"/>
        <end position="454"/>
    </location>
</feature>
<evidence type="ECO:0000313" key="27">
    <source>
        <dbReference type="EMBL" id="KAK4286019.1"/>
    </source>
</evidence>
<keyword evidence="10 19" id="KW-0418">Kinase</keyword>
<evidence type="ECO:0000259" key="24">
    <source>
        <dbReference type="PROSITE" id="PS50026"/>
    </source>
</evidence>
<proteinExistence type="inferred from homology"/>
<dbReference type="Proteomes" id="UP001293593">
    <property type="component" value="Unassembled WGS sequence"/>
</dbReference>
<dbReference type="Pfam" id="PF11883">
    <property type="entry name" value="DUF3403"/>
    <property type="match status" value="1"/>
</dbReference>
<keyword evidence="6 21" id="KW-0812">Transmembrane</keyword>
<evidence type="ECO:0000256" key="5">
    <source>
        <dbReference type="ARBA" id="ARBA00022679"/>
    </source>
</evidence>
<dbReference type="InterPro" id="IPR011009">
    <property type="entry name" value="Kinase-like_dom_sf"/>
</dbReference>
<evidence type="ECO:0000256" key="8">
    <source>
        <dbReference type="ARBA" id="ARBA00022734"/>
    </source>
</evidence>
<feature type="chain" id="PRO_5042070534" description="Receptor-like serine/threonine-protein kinase" evidence="22">
    <location>
        <begin position="25"/>
        <end position="812"/>
    </location>
</feature>
<evidence type="ECO:0000256" key="20">
    <source>
        <dbReference type="PROSITE-ProRule" id="PRU00076"/>
    </source>
</evidence>
<dbReference type="PROSITE" id="PS00108">
    <property type="entry name" value="PROTEIN_KINASE_ST"/>
    <property type="match status" value="1"/>
</dbReference>
<keyword evidence="9 19" id="KW-0547">Nucleotide-binding</keyword>
<evidence type="ECO:0000256" key="17">
    <source>
        <dbReference type="ARBA" id="ARBA00047899"/>
    </source>
</evidence>
<dbReference type="PROSITE" id="PS50948">
    <property type="entry name" value="PAN"/>
    <property type="match status" value="1"/>
</dbReference>
<evidence type="ECO:0000256" key="9">
    <source>
        <dbReference type="ARBA" id="ARBA00022741"/>
    </source>
</evidence>
<keyword evidence="14" id="KW-1015">Disulfide bond</keyword>
<dbReference type="Pfam" id="PF07714">
    <property type="entry name" value="PK_Tyr_Ser-Thr"/>
    <property type="match status" value="1"/>
</dbReference>
<evidence type="ECO:0000259" key="23">
    <source>
        <dbReference type="PROSITE" id="PS50011"/>
    </source>
</evidence>
<keyword evidence="16" id="KW-0325">Glycoprotein</keyword>
<feature type="signal peptide" evidence="22">
    <location>
        <begin position="1"/>
        <end position="24"/>
    </location>
</feature>
<dbReference type="GO" id="GO:0048544">
    <property type="term" value="P:recognition of pollen"/>
    <property type="evidence" value="ECO:0007669"/>
    <property type="project" value="InterPro"/>
</dbReference>
<keyword evidence="28" id="KW-1185">Reference proteome</keyword>
<evidence type="ECO:0000256" key="16">
    <source>
        <dbReference type="ARBA" id="ARBA00023180"/>
    </source>
</evidence>
<keyword evidence="3 19" id="KW-0723">Serine/threonine-protein kinase</keyword>
<dbReference type="FunFam" id="3.30.200.20:FF:000330">
    <property type="entry name" value="G-type lectin S-receptor-like serine/threonine-protein kinase At4g03230"/>
    <property type="match status" value="1"/>
</dbReference>
<evidence type="ECO:0000256" key="18">
    <source>
        <dbReference type="ARBA" id="ARBA00048679"/>
    </source>
</evidence>
<evidence type="ECO:0000256" key="1">
    <source>
        <dbReference type="ARBA" id="ARBA00004251"/>
    </source>
</evidence>
<dbReference type="InterPro" id="IPR021820">
    <property type="entry name" value="S-locus_recpt_kinase_C"/>
</dbReference>
<keyword evidence="20" id="KW-0245">EGF-like domain</keyword>
<keyword evidence="12 21" id="KW-1133">Transmembrane helix</keyword>
<dbReference type="PIRSF" id="PIRSF000641">
    <property type="entry name" value="SRK"/>
    <property type="match status" value="1"/>
</dbReference>
<dbReference type="Gene3D" id="1.10.510.10">
    <property type="entry name" value="Transferase(Phosphotransferase) domain 1"/>
    <property type="match status" value="1"/>
</dbReference>
<evidence type="ECO:0000256" key="2">
    <source>
        <dbReference type="ARBA" id="ARBA00022475"/>
    </source>
</evidence>
<keyword evidence="5 19" id="KW-0808">Transferase</keyword>
<dbReference type="PANTHER" id="PTHR32444:SF234">
    <property type="entry name" value="RECEPTOR-LIKE SERINE_THREONINE-PROTEIN KINASE"/>
    <property type="match status" value="1"/>
</dbReference>
<dbReference type="SMART" id="SM00473">
    <property type="entry name" value="PAN_AP"/>
    <property type="match status" value="1"/>
</dbReference>
<dbReference type="GO" id="GO:0005524">
    <property type="term" value="F:ATP binding"/>
    <property type="evidence" value="ECO:0007669"/>
    <property type="project" value="UniProtKB-KW"/>
</dbReference>
<reference evidence="27" key="1">
    <citation type="submission" date="2023-10" db="EMBL/GenBank/DDBJ databases">
        <title>Chromosome-level genome of the transformable northern wattle, Acacia crassicarpa.</title>
        <authorList>
            <person name="Massaro I."/>
            <person name="Sinha N.R."/>
            <person name="Poethig S."/>
            <person name="Leichty A.R."/>
        </authorList>
    </citation>
    <scope>NUCLEOTIDE SEQUENCE</scope>
    <source>
        <strain evidence="27">Acra3RX</strain>
        <tissue evidence="27">Leaf</tissue>
    </source>
</reference>
<keyword evidence="8" id="KW-0430">Lectin</keyword>
<dbReference type="AlphaFoldDB" id="A0AAE1NBB6"/>
<comment type="caution">
    <text evidence="20">Lacks conserved residue(s) required for the propagation of feature annotation.</text>
</comment>
<dbReference type="InterPro" id="IPR001245">
    <property type="entry name" value="Ser-Thr/Tyr_kinase_cat_dom"/>
</dbReference>
<dbReference type="SUPFAM" id="SSF56112">
    <property type="entry name" value="Protein kinase-like (PK-like)"/>
    <property type="match status" value="1"/>
</dbReference>
<evidence type="ECO:0000256" key="19">
    <source>
        <dbReference type="PIRNR" id="PIRNR000641"/>
    </source>
</evidence>
<dbReference type="CDD" id="cd00028">
    <property type="entry name" value="B_lectin"/>
    <property type="match status" value="1"/>
</dbReference>
<dbReference type="InterPro" id="IPR024171">
    <property type="entry name" value="SRK-like_kinase"/>
</dbReference>
<keyword evidence="4" id="KW-0597">Phosphoprotein</keyword>
<dbReference type="CDD" id="cd01098">
    <property type="entry name" value="PAN_AP_plant"/>
    <property type="match status" value="1"/>
</dbReference>
<feature type="domain" description="Bulb-type lectin" evidence="25">
    <location>
        <begin position="18"/>
        <end position="138"/>
    </location>
</feature>
<evidence type="ECO:0000256" key="14">
    <source>
        <dbReference type="ARBA" id="ARBA00023157"/>
    </source>
</evidence>
<comment type="caution">
    <text evidence="27">The sequence shown here is derived from an EMBL/GenBank/DDBJ whole genome shotgun (WGS) entry which is preliminary data.</text>
</comment>
<dbReference type="InterPro" id="IPR008271">
    <property type="entry name" value="Ser/Thr_kinase_AS"/>
</dbReference>
<name>A0AAE1NBB6_9FABA</name>
<keyword evidence="2" id="KW-1003">Cell membrane</keyword>
<evidence type="ECO:0000256" key="10">
    <source>
        <dbReference type="ARBA" id="ARBA00022777"/>
    </source>
</evidence>
<dbReference type="GO" id="GO:0030246">
    <property type="term" value="F:carbohydrate binding"/>
    <property type="evidence" value="ECO:0007669"/>
    <property type="project" value="UniProtKB-KW"/>
</dbReference>
<feature type="domain" description="Protein kinase" evidence="23">
    <location>
        <begin position="497"/>
        <end position="768"/>
    </location>
</feature>
<keyword evidence="11 19" id="KW-0067">ATP-binding</keyword>
<gene>
    <name evidence="27" type="ORF">QN277_002635</name>
</gene>
<evidence type="ECO:0000256" key="22">
    <source>
        <dbReference type="SAM" id="SignalP"/>
    </source>
</evidence>
<feature type="domain" description="Apple" evidence="26">
    <location>
        <begin position="333"/>
        <end position="416"/>
    </location>
</feature>
<dbReference type="Pfam" id="PF00954">
    <property type="entry name" value="S_locus_glycop"/>
    <property type="match status" value="1"/>
</dbReference>